<dbReference type="EMBL" id="SNRW01000933">
    <property type="protein sequence ID" value="KAA6398543.1"/>
    <property type="molecule type" value="Genomic_DNA"/>
</dbReference>
<comment type="caution">
    <text evidence="10">The sequence shown here is derived from an EMBL/GenBank/DDBJ whole genome shotgun (WGS) entry which is preliminary data.</text>
</comment>
<evidence type="ECO:0000259" key="9">
    <source>
        <dbReference type="PROSITE" id="PS50011"/>
    </source>
</evidence>
<dbReference type="GO" id="GO:0004674">
    <property type="term" value="F:protein serine/threonine kinase activity"/>
    <property type="evidence" value="ECO:0007669"/>
    <property type="project" value="UniProtKB-KW"/>
</dbReference>
<dbReference type="InterPro" id="IPR051131">
    <property type="entry name" value="NEK_Ser/Thr_kinase_NIMA"/>
</dbReference>
<feature type="domain" description="Protein kinase" evidence="9">
    <location>
        <begin position="1"/>
        <end position="114"/>
    </location>
</feature>
<dbReference type="AlphaFoldDB" id="A0A5J4WUR5"/>
<reference evidence="10 11" key="1">
    <citation type="submission" date="2019-03" db="EMBL/GenBank/DDBJ databases">
        <title>Single cell metagenomics reveals metabolic interactions within the superorganism composed of flagellate Streblomastix strix and complex community of Bacteroidetes bacteria on its surface.</title>
        <authorList>
            <person name="Treitli S.C."/>
            <person name="Kolisko M."/>
            <person name="Husnik F."/>
            <person name="Keeling P."/>
            <person name="Hampl V."/>
        </authorList>
    </citation>
    <scope>NUCLEOTIDE SEQUENCE [LARGE SCALE GENOMIC DNA]</scope>
    <source>
        <strain evidence="10">ST1C</strain>
    </source>
</reference>
<dbReference type="InterPro" id="IPR000719">
    <property type="entry name" value="Prot_kinase_dom"/>
</dbReference>
<dbReference type="Proteomes" id="UP000324800">
    <property type="component" value="Unassembled WGS sequence"/>
</dbReference>
<evidence type="ECO:0000256" key="3">
    <source>
        <dbReference type="ARBA" id="ARBA00022679"/>
    </source>
</evidence>
<dbReference type="InterPro" id="IPR011989">
    <property type="entry name" value="ARM-like"/>
</dbReference>
<evidence type="ECO:0000313" key="11">
    <source>
        <dbReference type="Proteomes" id="UP000324800"/>
    </source>
</evidence>
<comment type="catalytic activity">
    <reaction evidence="8">
        <text>L-seryl-[protein] + ATP = O-phospho-L-seryl-[protein] + ADP + H(+)</text>
        <dbReference type="Rhea" id="RHEA:17989"/>
        <dbReference type="Rhea" id="RHEA-COMP:9863"/>
        <dbReference type="Rhea" id="RHEA-COMP:11604"/>
        <dbReference type="ChEBI" id="CHEBI:15378"/>
        <dbReference type="ChEBI" id="CHEBI:29999"/>
        <dbReference type="ChEBI" id="CHEBI:30616"/>
        <dbReference type="ChEBI" id="CHEBI:83421"/>
        <dbReference type="ChEBI" id="CHEBI:456216"/>
        <dbReference type="EC" id="2.7.11.1"/>
    </reaction>
</comment>
<dbReference type="Pfam" id="PF00069">
    <property type="entry name" value="Pkinase"/>
    <property type="match status" value="1"/>
</dbReference>
<dbReference type="PROSITE" id="PS50011">
    <property type="entry name" value="PROTEIN_KINASE_DOM"/>
    <property type="match status" value="1"/>
</dbReference>
<evidence type="ECO:0000313" key="10">
    <source>
        <dbReference type="EMBL" id="KAA6398543.1"/>
    </source>
</evidence>
<keyword evidence="3" id="KW-0808">Transferase</keyword>
<name>A0A5J4WUR5_9EUKA</name>
<evidence type="ECO:0000256" key="7">
    <source>
        <dbReference type="ARBA" id="ARBA00047899"/>
    </source>
</evidence>
<dbReference type="InterPro" id="IPR011009">
    <property type="entry name" value="Kinase-like_dom_sf"/>
</dbReference>
<protein>
    <recommendedName>
        <fullName evidence="1">non-specific serine/threonine protein kinase</fullName>
        <ecNumber evidence="1">2.7.11.1</ecNumber>
    </recommendedName>
</protein>
<dbReference type="GO" id="GO:0005524">
    <property type="term" value="F:ATP binding"/>
    <property type="evidence" value="ECO:0007669"/>
    <property type="project" value="UniProtKB-KW"/>
</dbReference>
<comment type="catalytic activity">
    <reaction evidence="7">
        <text>L-threonyl-[protein] + ATP = O-phospho-L-threonyl-[protein] + ADP + H(+)</text>
        <dbReference type="Rhea" id="RHEA:46608"/>
        <dbReference type="Rhea" id="RHEA-COMP:11060"/>
        <dbReference type="Rhea" id="RHEA-COMP:11605"/>
        <dbReference type="ChEBI" id="CHEBI:15378"/>
        <dbReference type="ChEBI" id="CHEBI:30013"/>
        <dbReference type="ChEBI" id="CHEBI:30616"/>
        <dbReference type="ChEBI" id="CHEBI:61977"/>
        <dbReference type="ChEBI" id="CHEBI:456216"/>
        <dbReference type="EC" id="2.7.11.1"/>
    </reaction>
</comment>
<evidence type="ECO:0000256" key="5">
    <source>
        <dbReference type="ARBA" id="ARBA00022777"/>
    </source>
</evidence>
<sequence>MSRVEDYGIGLTDESTNKYYQIMIKSKMDQSSNVFSLGCIIHEALTGQHPFFAPTKQEMIEKIRKGQFTELPDWIEPEMKDLVLAMMNQNPDKRPTIKRIIEMKKIKSLISHFIENEQIRELTIEKLKRMKDEVQTVENDKKSSVCLITKVSEGLKTVRYIRTGNEIQINGKIYELIKEVTENCASIISRVIQSEEDVELAFQHNLIQVLIDLLRCTPLDDITPSMTKAFEIISDQGSSVQTHRLFEMSTIHSLVQIIRIKDKDILLNILKTFIHIIKNGWSQIKTSQSQYAQQQFNLQQLLQPNSHPYLVQLEKDAIIRIIIEDLLANESTYLWCKYKICEILDILYPEGAQLPSDLQPQIINQLYSPMKQKHEIEPYALQSLSYLAINYGNHGAIIAGGGVNIASEYIIFTQKEKAMKLLSAFSDPEGMRSPRHYSVQRL</sequence>
<dbReference type="PANTHER" id="PTHR44899:SF10">
    <property type="entry name" value="NIMA-RELATED KINASE 2"/>
    <property type="match status" value="1"/>
</dbReference>
<evidence type="ECO:0000256" key="1">
    <source>
        <dbReference type="ARBA" id="ARBA00012513"/>
    </source>
</evidence>
<evidence type="ECO:0000256" key="6">
    <source>
        <dbReference type="ARBA" id="ARBA00022840"/>
    </source>
</evidence>
<keyword evidence="6" id="KW-0067">ATP-binding</keyword>
<dbReference type="Gene3D" id="1.10.510.10">
    <property type="entry name" value="Transferase(Phosphotransferase) domain 1"/>
    <property type="match status" value="1"/>
</dbReference>
<dbReference type="SUPFAM" id="SSF48371">
    <property type="entry name" value="ARM repeat"/>
    <property type="match status" value="1"/>
</dbReference>
<gene>
    <name evidence="10" type="ORF">EZS28_005928</name>
</gene>
<dbReference type="EC" id="2.7.11.1" evidence="1"/>
<dbReference type="InterPro" id="IPR016024">
    <property type="entry name" value="ARM-type_fold"/>
</dbReference>
<evidence type="ECO:0000256" key="2">
    <source>
        <dbReference type="ARBA" id="ARBA00022527"/>
    </source>
</evidence>
<proteinExistence type="predicted"/>
<dbReference type="PANTHER" id="PTHR44899">
    <property type="entry name" value="CAMK FAMILY PROTEIN KINASE"/>
    <property type="match status" value="1"/>
</dbReference>
<keyword evidence="2" id="KW-0723">Serine/threonine-protein kinase</keyword>
<organism evidence="10 11">
    <name type="scientific">Streblomastix strix</name>
    <dbReference type="NCBI Taxonomy" id="222440"/>
    <lineage>
        <taxon>Eukaryota</taxon>
        <taxon>Metamonada</taxon>
        <taxon>Preaxostyla</taxon>
        <taxon>Oxymonadida</taxon>
        <taxon>Streblomastigidae</taxon>
        <taxon>Streblomastix</taxon>
    </lineage>
</organism>
<keyword evidence="4" id="KW-0547">Nucleotide-binding</keyword>
<dbReference type="SUPFAM" id="SSF56112">
    <property type="entry name" value="Protein kinase-like (PK-like)"/>
    <property type="match status" value="1"/>
</dbReference>
<dbReference type="Gene3D" id="1.25.10.10">
    <property type="entry name" value="Leucine-rich Repeat Variant"/>
    <property type="match status" value="1"/>
</dbReference>
<accession>A0A5J4WUR5</accession>
<evidence type="ECO:0000256" key="8">
    <source>
        <dbReference type="ARBA" id="ARBA00048679"/>
    </source>
</evidence>
<dbReference type="OrthoDB" id="191792at2759"/>
<evidence type="ECO:0000256" key="4">
    <source>
        <dbReference type="ARBA" id="ARBA00022741"/>
    </source>
</evidence>
<keyword evidence="5" id="KW-0418">Kinase</keyword>